<name>A0A4S2MW10_9PEZI</name>
<dbReference type="OrthoDB" id="539398at2759"/>
<dbReference type="STRING" id="341454.A0A4S2MW10"/>
<accession>A0A4S2MW10</accession>
<evidence type="ECO:0000313" key="2">
    <source>
        <dbReference type="EMBL" id="TGZ80822.1"/>
    </source>
</evidence>
<organism evidence="2 3">
    <name type="scientific">Ascodesmis nigricans</name>
    <dbReference type="NCBI Taxonomy" id="341454"/>
    <lineage>
        <taxon>Eukaryota</taxon>
        <taxon>Fungi</taxon>
        <taxon>Dikarya</taxon>
        <taxon>Ascomycota</taxon>
        <taxon>Pezizomycotina</taxon>
        <taxon>Pezizomycetes</taxon>
        <taxon>Pezizales</taxon>
        <taxon>Ascodesmidaceae</taxon>
        <taxon>Ascodesmis</taxon>
    </lineage>
</organism>
<dbReference type="Gene3D" id="2.30.110.10">
    <property type="entry name" value="Electron Transport, Fmn-binding Protein, Chain A"/>
    <property type="match status" value="1"/>
</dbReference>
<dbReference type="AlphaFoldDB" id="A0A4S2MW10"/>
<dbReference type="Pfam" id="PF01243">
    <property type="entry name" value="PNPOx_N"/>
    <property type="match status" value="1"/>
</dbReference>
<gene>
    <name evidence="2" type="ORF">EX30DRAFT_331603</name>
</gene>
<dbReference type="EMBL" id="ML220122">
    <property type="protein sequence ID" value="TGZ80822.1"/>
    <property type="molecule type" value="Genomic_DNA"/>
</dbReference>
<reference evidence="2 3" key="1">
    <citation type="submission" date="2019-04" db="EMBL/GenBank/DDBJ databases">
        <title>Comparative genomics and transcriptomics to analyze fruiting body development in filamentous ascomycetes.</title>
        <authorList>
            <consortium name="DOE Joint Genome Institute"/>
            <person name="Lutkenhaus R."/>
            <person name="Traeger S."/>
            <person name="Breuer J."/>
            <person name="Kuo A."/>
            <person name="Lipzen A."/>
            <person name="Pangilinan J."/>
            <person name="Dilworth D."/>
            <person name="Sandor L."/>
            <person name="Poggeler S."/>
            <person name="Barry K."/>
            <person name="Grigoriev I.V."/>
            <person name="Nowrousian M."/>
        </authorList>
    </citation>
    <scope>NUCLEOTIDE SEQUENCE [LARGE SCALE GENOMIC DNA]</scope>
    <source>
        <strain evidence="2 3">CBS 389.68</strain>
    </source>
</reference>
<protein>
    <recommendedName>
        <fullName evidence="1">Pyridoxamine 5'-phosphate oxidase N-terminal domain-containing protein</fullName>
    </recommendedName>
</protein>
<dbReference type="InParanoid" id="A0A4S2MW10"/>
<dbReference type="InterPro" id="IPR011576">
    <property type="entry name" value="Pyridox_Oxase_N"/>
</dbReference>
<dbReference type="SUPFAM" id="SSF50475">
    <property type="entry name" value="FMN-binding split barrel"/>
    <property type="match status" value="1"/>
</dbReference>
<evidence type="ECO:0000313" key="3">
    <source>
        <dbReference type="Proteomes" id="UP000298138"/>
    </source>
</evidence>
<keyword evidence="3" id="KW-1185">Reference proteome</keyword>
<dbReference type="Proteomes" id="UP000298138">
    <property type="component" value="Unassembled WGS sequence"/>
</dbReference>
<dbReference type="PANTHER" id="PTHR39336:SF3">
    <property type="entry name" value="PYRIDOXAMINE PHOSPHATE OXIDASE"/>
    <property type="match status" value="1"/>
</dbReference>
<evidence type="ECO:0000259" key="1">
    <source>
        <dbReference type="Pfam" id="PF01243"/>
    </source>
</evidence>
<dbReference type="InterPro" id="IPR012349">
    <property type="entry name" value="Split_barrel_FMN-bd"/>
</dbReference>
<sequence length="297" mass="33409">MPKYYTTIPAELQDWILEQPVFWVGTAPKRGKHINISPKGTYSALLHLHSPTKLSYIDVTGSGSETISHLYDNGRITVMFNSFSTSPRIVRLFGRGTVTERDDARFDQLLDEIASSRAEKQEKGEMKAAGYTMEQMKPTIRSVITVDVFKVQSTCGYGVPIVPPTQGITSSPATAEEGIMKEEKLKADIKTPRFDDRPTILKWGVNKAQATSDTGKSQMEEYWVLNNSRSLDGLPGTRMARMLAGESLWVGEVIAWVKRWRDFLLGILVAVVLMVWLDNQEIWLRAGREIEVIVDLE</sequence>
<feature type="domain" description="Pyridoxamine 5'-phosphate oxidase N-terminal" evidence="1">
    <location>
        <begin position="9"/>
        <end position="128"/>
    </location>
</feature>
<dbReference type="PANTHER" id="PTHR39336">
    <property type="entry name" value="PYRIDOXAMINE PHOSPHATE OXIDASE FAMILY PROTEIN (AFU_ORTHOLOGUE AFUA_6G11440)"/>
    <property type="match status" value="1"/>
</dbReference>
<proteinExistence type="predicted"/>